<organism evidence="2 3">
    <name type="scientific">Pseudaminobacter soli</name>
    <name type="common">ex Zhang et al. 2022</name>
    <dbReference type="NCBI Taxonomy" id="2831468"/>
    <lineage>
        <taxon>Bacteria</taxon>
        <taxon>Pseudomonadati</taxon>
        <taxon>Pseudomonadota</taxon>
        <taxon>Alphaproteobacteria</taxon>
        <taxon>Hyphomicrobiales</taxon>
        <taxon>Phyllobacteriaceae</taxon>
        <taxon>Pseudaminobacter</taxon>
    </lineage>
</organism>
<dbReference type="EMBL" id="JAGWCR010000001">
    <property type="protein sequence ID" value="MBS3647304.1"/>
    <property type="molecule type" value="Genomic_DNA"/>
</dbReference>
<evidence type="ECO:0000313" key="3">
    <source>
        <dbReference type="Proteomes" id="UP000680348"/>
    </source>
</evidence>
<name>A0A942DUL9_9HYPH</name>
<protein>
    <submittedName>
        <fullName evidence="2">DUF1127 domain-containing protein</fullName>
    </submittedName>
</protein>
<evidence type="ECO:0000259" key="1">
    <source>
        <dbReference type="Pfam" id="PF06568"/>
    </source>
</evidence>
<reference evidence="2" key="1">
    <citation type="submission" date="2021-04" db="EMBL/GenBank/DDBJ databases">
        <title>Pseudaminobacter soli sp. nov., isolated from paddy soil contaminated by heavy metals.</title>
        <authorList>
            <person name="Zhang K."/>
        </authorList>
    </citation>
    <scope>NUCLEOTIDE SEQUENCE</scope>
    <source>
        <strain evidence="2">19-2017</strain>
    </source>
</reference>
<evidence type="ECO:0000313" key="2">
    <source>
        <dbReference type="EMBL" id="MBS3647304.1"/>
    </source>
</evidence>
<feature type="domain" description="YjiS-like" evidence="1">
    <location>
        <begin position="30"/>
        <end position="63"/>
    </location>
</feature>
<dbReference type="Proteomes" id="UP000680348">
    <property type="component" value="Unassembled WGS sequence"/>
</dbReference>
<gene>
    <name evidence="2" type="ORF">KEU06_01530</name>
</gene>
<dbReference type="AlphaFoldDB" id="A0A942DUL9"/>
<dbReference type="Pfam" id="PF06568">
    <property type="entry name" value="YjiS-like"/>
    <property type="match status" value="1"/>
</dbReference>
<accession>A0A942DUL9</accession>
<keyword evidence="3" id="KW-1185">Reference proteome</keyword>
<sequence length="79" mass="8853">MSTVITSSLPRMAAASAVARTVAVLRQSFERLQDRIRARRAAEHLLEMPDYLLRDIGIGRSEVLSVVLFGGRDVTRRSR</sequence>
<comment type="caution">
    <text evidence="2">The sequence shown here is derived from an EMBL/GenBank/DDBJ whole genome shotgun (WGS) entry which is preliminary data.</text>
</comment>
<dbReference type="InterPro" id="IPR009506">
    <property type="entry name" value="YjiS-like"/>
</dbReference>
<proteinExistence type="predicted"/>
<dbReference type="RefSeq" id="WP_188252857.1">
    <property type="nucleotide sequence ID" value="NZ_JABVCF010000001.1"/>
</dbReference>